<protein>
    <submittedName>
        <fullName evidence="1">Uncharacterized protein</fullName>
    </submittedName>
</protein>
<evidence type="ECO:0000313" key="2">
    <source>
        <dbReference type="Proteomes" id="UP000643672"/>
    </source>
</evidence>
<gene>
    <name evidence="1" type="ORF">THERMOS_1051</name>
</gene>
<name>A0A8H8XD67_9GAMM</name>
<evidence type="ECO:0000313" key="1">
    <source>
        <dbReference type="EMBL" id="CAB5499624.1"/>
    </source>
</evidence>
<sequence>MTFLNFKSCQFLKFFSEKTEKEIPRKARIMKIYFIFYL</sequence>
<reference evidence="1 2" key="1">
    <citation type="submission" date="2020-05" db="EMBL/GenBank/DDBJ databases">
        <authorList>
            <person name="Petersen J."/>
            <person name="Sayavedra L."/>
        </authorList>
    </citation>
    <scope>NUCLEOTIDE SEQUENCE [LARGE SCALE GENOMIC DNA]</scope>
    <source>
        <strain evidence="1">B thermophilus SOXS</strain>
    </source>
</reference>
<dbReference type="AlphaFoldDB" id="A0A8H8XD67"/>
<accession>A0A8H8XD67</accession>
<dbReference type="EMBL" id="CAESAQ020000053">
    <property type="protein sequence ID" value="CAB5499624.1"/>
    <property type="molecule type" value="Genomic_DNA"/>
</dbReference>
<keyword evidence="2" id="KW-1185">Reference proteome</keyword>
<proteinExistence type="predicted"/>
<comment type="caution">
    <text evidence="1">The sequence shown here is derived from an EMBL/GenBank/DDBJ whole genome shotgun (WGS) entry which is preliminary data.</text>
</comment>
<dbReference type="Proteomes" id="UP000643672">
    <property type="component" value="Unassembled WGS sequence"/>
</dbReference>
<organism evidence="1 2">
    <name type="scientific">Bathymodiolus thermophilus thioautotrophic gill symbiont</name>
    <dbReference type="NCBI Taxonomy" id="2360"/>
    <lineage>
        <taxon>Bacteria</taxon>
        <taxon>Pseudomonadati</taxon>
        <taxon>Pseudomonadota</taxon>
        <taxon>Gammaproteobacteria</taxon>
        <taxon>sulfur-oxidizing symbionts</taxon>
    </lineage>
</organism>